<protein>
    <submittedName>
        <fullName evidence="1">Uncharacterized protein</fullName>
    </submittedName>
</protein>
<dbReference type="EMBL" id="JAXCGZ010009583">
    <property type="protein sequence ID" value="KAK7076678.1"/>
    <property type="molecule type" value="Genomic_DNA"/>
</dbReference>
<reference evidence="1 2" key="1">
    <citation type="submission" date="2023-11" db="EMBL/GenBank/DDBJ databases">
        <title>Halocaridina rubra genome assembly.</title>
        <authorList>
            <person name="Smith C."/>
        </authorList>
    </citation>
    <scope>NUCLEOTIDE SEQUENCE [LARGE SCALE GENOMIC DNA]</scope>
    <source>
        <strain evidence="1">EP-1</strain>
        <tissue evidence="1">Whole</tissue>
    </source>
</reference>
<keyword evidence="2" id="KW-1185">Reference proteome</keyword>
<organism evidence="1 2">
    <name type="scientific">Halocaridina rubra</name>
    <name type="common">Hawaiian red shrimp</name>
    <dbReference type="NCBI Taxonomy" id="373956"/>
    <lineage>
        <taxon>Eukaryota</taxon>
        <taxon>Metazoa</taxon>
        <taxon>Ecdysozoa</taxon>
        <taxon>Arthropoda</taxon>
        <taxon>Crustacea</taxon>
        <taxon>Multicrustacea</taxon>
        <taxon>Malacostraca</taxon>
        <taxon>Eumalacostraca</taxon>
        <taxon>Eucarida</taxon>
        <taxon>Decapoda</taxon>
        <taxon>Pleocyemata</taxon>
        <taxon>Caridea</taxon>
        <taxon>Atyoidea</taxon>
        <taxon>Atyidae</taxon>
        <taxon>Halocaridina</taxon>
    </lineage>
</organism>
<name>A0AAN8XA34_HALRR</name>
<evidence type="ECO:0000313" key="1">
    <source>
        <dbReference type="EMBL" id="KAK7076678.1"/>
    </source>
</evidence>
<comment type="caution">
    <text evidence="1">The sequence shown here is derived from an EMBL/GenBank/DDBJ whole genome shotgun (WGS) entry which is preliminary data.</text>
</comment>
<dbReference type="AlphaFoldDB" id="A0AAN8XA34"/>
<accession>A0AAN8XA34</accession>
<proteinExistence type="predicted"/>
<dbReference type="Proteomes" id="UP001381693">
    <property type="component" value="Unassembled WGS sequence"/>
</dbReference>
<evidence type="ECO:0000313" key="2">
    <source>
        <dbReference type="Proteomes" id="UP001381693"/>
    </source>
</evidence>
<sequence length="100" mass="11393">MYDDYCFRSRNPDQVALKVAEIMTAGMEAYIPNSTKTFSLPKPWFDRACSMAIQTGNQAHRSYLASPSDLTHSTFIIARSHCTAQIRRSKASFIRRKESI</sequence>
<gene>
    <name evidence="1" type="ORF">SK128_011173</name>
</gene>